<dbReference type="OrthoDB" id="4929513at2"/>
<dbReference type="RefSeq" id="WP_097119838.1">
    <property type="nucleotide sequence ID" value="NZ_OCND01000001.1"/>
</dbReference>
<dbReference type="AlphaFoldDB" id="A0A286CV21"/>
<accession>A0A286CV21</accession>
<dbReference type="EMBL" id="OCND01000001">
    <property type="protein sequence ID" value="SOD50243.1"/>
    <property type="molecule type" value="Genomic_DNA"/>
</dbReference>
<dbReference type="InterPro" id="IPR015315">
    <property type="entry name" value="DUF1963"/>
</dbReference>
<gene>
    <name evidence="1" type="ORF">SAMN06296416_10114</name>
</gene>
<dbReference type="PANTHER" id="PTHR36436">
    <property type="entry name" value="SLL5081 PROTEIN"/>
    <property type="match status" value="1"/>
</dbReference>
<dbReference type="InterPro" id="IPR035948">
    <property type="entry name" value="YwqG-like_sf"/>
</dbReference>
<keyword evidence="2" id="KW-1185">Reference proteome</keyword>
<organism evidence="1 2">
    <name type="scientific">Pseudoxanthomonas wuyuanensis</name>
    <dbReference type="NCBI Taxonomy" id="1073196"/>
    <lineage>
        <taxon>Bacteria</taxon>
        <taxon>Pseudomonadati</taxon>
        <taxon>Pseudomonadota</taxon>
        <taxon>Gammaproteobacteria</taxon>
        <taxon>Lysobacterales</taxon>
        <taxon>Lysobacteraceae</taxon>
        <taxon>Pseudoxanthomonas</taxon>
    </lineage>
</organism>
<proteinExistence type="predicted"/>
<dbReference type="SUPFAM" id="SSF103032">
    <property type="entry name" value="Hypothetical protein YwqG"/>
    <property type="match status" value="1"/>
</dbReference>
<protein>
    <submittedName>
        <fullName evidence="1">Uncharacterized protein YwqG</fullName>
    </submittedName>
</protein>
<dbReference type="Gene3D" id="2.30.320.10">
    <property type="entry name" value="YwqG-like"/>
    <property type="match status" value="1"/>
</dbReference>
<dbReference type="PANTHER" id="PTHR36436:SF6">
    <property type="entry name" value="SLL5081 PROTEIN"/>
    <property type="match status" value="1"/>
</dbReference>
<dbReference type="Proteomes" id="UP000219374">
    <property type="component" value="Unassembled WGS sequence"/>
</dbReference>
<sequence length="314" mass="33725">MRTPAAIALSAAIVLAGLAALAGLSFVGYRAMQGPLKTESQKNRGGDMTESAQRALQPHQAALAATVRAKRELIPQPWAGDELLASKLGGRAYWPAGQPFPATADGTPMTLLAQIDLAEAAMPGYPQHGLLQFFISAGDFYGAGLDGPMEMEALAEPHGFRVVYWPQPLSADAAPVPEPRPGDFLPFDPTRPRRILFAAGEETIGANDAGFEQVAGASVDEIATRYASANGLPQDEVSDALYESLERFGHKLGGHPDFTQSDPRAPGGGWLLLLQLDSDDQMMWGDSGVANFFIRQQDLVRADFSRVAFHWDCY</sequence>
<evidence type="ECO:0000313" key="1">
    <source>
        <dbReference type="EMBL" id="SOD50243.1"/>
    </source>
</evidence>
<reference evidence="1 2" key="1">
    <citation type="submission" date="2017-09" db="EMBL/GenBank/DDBJ databases">
        <authorList>
            <person name="Ehlers B."/>
            <person name="Leendertz F.H."/>
        </authorList>
    </citation>
    <scope>NUCLEOTIDE SEQUENCE [LARGE SCALE GENOMIC DNA]</scope>
    <source>
        <strain evidence="1 2">CGMCC 1.10978</strain>
    </source>
</reference>
<dbReference type="Pfam" id="PF09234">
    <property type="entry name" value="DUF1963"/>
    <property type="match status" value="1"/>
</dbReference>
<evidence type="ECO:0000313" key="2">
    <source>
        <dbReference type="Proteomes" id="UP000219374"/>
    </source>
</evidence>
<name>A0A286CV21_9GAMM</name>